<feature type="signal peptide" evidence="1">
    <location>
        <begin position="1"/>
        <end position="22"/>
    </location>
</feature>
<reference evidence="2 3" key="1">
    <citation type="submission" date="2020-10" db="EMBL/GenBank/DDBJ databases">
        <title>Phylogeny of dyella-like bacteria.</title>
        <authorList>
            <person name="Fu J."/>
        </authorList>
    </citation>
    <scope>NUCLEOTIDE SEQUENCE [LARGE SCALE GENOMIC DNA]</scope>
    <source>
        <strain evidence="2 3">BB4</strain>
    </source>
</reference>
<organism evidence="2 3">
    <name type="scientific">Dyella koreensis</name>
    <dbReference type="NCBI Taxonomy" id="311235"/>
    <lineage>
        <taxon>Bacteria</taxon>
        <taxon>Pseudomonadati</taxon>
        <taxon>Pseudomonadota</taxon>
        <taxon>Gammaproteobacteria</taxon>
        <taxon>Lysobacterales</taxon>
        <taxon>Rhodanobacteraceae</taxon>
        <taxon>Dyella</taxon>
    </lineage>
</organism>
<dbReference type="RefSeq" id="WP_379986666.1">
    <property type="nucleotide sequence ID" value="NZ_JADIKD010000010.1"/>
</dbReference>
<keyword evidence="3" id="KW-1185">Reference proteome</keyword>
<dbReference type="Proteomes" id="UP001620408">
    <property type="component" value="Unassembled WGS sequence"/>
</dbReference>
<comment type="caution">
    <text evidence="2">The sequence shown here is derived from an EMBL/GenBank/DDBJ whole genome shotgun (WGS) entry which is preliminary data.</text>
</comment>
<gene>
    <name evidence="2" type="ORF">ISS97_10895</name>
</gene>
<dbReference type="EMBL" id="JADIKD010000010">
    <property type="protein sequence ID" value="MFK2917768.1"/>
    <property type="molecule type" value="Genomic_DNA"/>
</dbReference>
<dbReference type="SUPFAM" id="SSF49464">
    <property type="entry name" value="Carboxypeptidase regulatory domain-like"/>
    <property type="match status" value="1"/>
</dbReference>
<proteinExistence type="predicted"/>
<dbReference type="PROSITE" id="PS51257">
    <property type="entry name" value="PROKAR_LIPOPROTEIN"/>
    <property type="match status" value="1"/>
</dbReference>
<evidence type="ECO:0000313" key="2">
    <source>
        <dbReference type="EMBL" id="MFK2917768.1"/>
    </source>
</evidence>
<protein>
    <submittedName>
        <fullName evidence="2">Carboxypeptidase regulatory-like domain-containing protein</fullName>
    </submittedName>
</protein>
<evidence type="ECO:0000256" key="1">
    <source>
        <dbReference type="SAM" id="SignalP"/>
    </source>
</evidence>
<dbReference type="Gene3D" id="2.60.40.1120">
    <property type="entry name" value="Carboxypeptidase-like, regulatory domain"/>
    <property type="match status" value="1"/>
</dbReference>
<keyword evidence="1" id="KW-0732">Signal</keyword>
<evidence type="ECO:0000313" key="3">
    <source>
        <dbReference type="Proteomes" id="UP001620408"/>
    </source>
</evidence>
<accession>A0ABW8K777</accession>
<dbReference type="InterPro" id="IPR008969">
    <property type="entry name" value="CarboxyPept-like_regulatory"/>
</dbReference>
<sequence length="125" mass="13491">MKFIPWTLLLAACQLSAGCAPAYMRVAPSVSGVVVNATDGTPVTGADVYLNEFPSRGTKSGPDGHYTIPAIRRWTLWTAGDLVHERKPGYLIVADAPGYFQGQKTWDMGDTAPQNIKMSRKVAGH</sequence>
<name>A0ABW8K777_9GAMM</name>
<feature type="chain" id="PRO_5046560022" evidence="1">
    <location>
        <begin position="23"/>
        <end position="125"/>
    </location>
</feature>